<protein>
    <submittedName>
        <fullName evidence="1">Mycothiol system anti-sigma-R factor</fullName>
    </submittedName>
</protein>
<keyword evidence="2" id="KW-1185">Reference proteome</keyword>
<dbReference type="EMBL" id="JADKMY010000001">
    <property type="protein sequence ID" value="MBF4553045.1"/>
    <property type="molecule type" value="Genomic_DNA"/>
</dbReference>
<dbReference type="InterPro" id="IPR024020">
    <property type="entry name" value="Anit_sigma_mycothiol_RsrA"/>
</dbReference>
<comment type="caution">
    <text evidence="1">The sequence shown here is derived from an EMBL/GenBank/DDBJ whole genome shotgun (WGS) entry which is preliminary data.</text>
</comment>
<organism evidence="1 2">
    <name type="scientific">Corynebacterium suicordis DSM 45110</name>
    <dbReference type="NCBI Taxonomy" id="1121369"/>
    <lineage>
        <taxon>Bacteria</taxon>
        <taxon>Bacillati</taxon>
        <taxon>Actinomycetota</taxon>
        <taxon>Actinomycetes</taxon>
        <taxon>Mycobacteriales</taxon>
        <taxon>Corynebacteriaceae</taxon>
        <taxon>Corynebacterium</taxon>
    </lineage>
</organism>
<reference evidence="1 2" key="1">
    <citation type="submission" date="2020-10" db="EMBL/GenBank/DDBJ databases">
        <title>Novel species in genus Corynebacterium.</title>
        <authorList>
            <person name="Zhang G."/>
        </authorList>
    </citation>
    <scope>NUCLEOTIDE SEQUENCE [LARGE SCALE GENOMIC DNA]</scope>
    <source>
        <strain evidence="1 2">DSM 45110</strain>
    </source>
</reference>
<evidence type="ECO:0000313" key="1">
    <source>
        <dbReference type="EMBL" id="MBF4553045.1"/>
    </source>
</evidence>
<dbReference type="Proteomes" id="UP000635902">
    <property type="component" value="Unassembled WGS sequence"/>
</dbReference>
<proteinExistence type="predicted"/>
<dbReference type="NCBIfam" id="TIGR03988">
    <property type="entry name" value="antisig_RsrA"/>
    <property type="match status" value="1"/>
</dbReference>
<name>A0ABR9ZHZ1_9CORY</name>
<sequence>MNPQDDKQTNCPGLINAMYGEVNGECIDGNCAETQLKLIREHARECPRCLELLGAEQEVQQLLRQRCGEEAPAELKSRIVQELRVSCVEVHWRG</sequence>
<accession>A0ABR9ZHZ1</accession>
<evidence type="ECO:0000313" key="2">
    <source>
        <dbReference type="Proteomes" id="UP000635902"/>
    </source>
</evidence>
<dbReference type="RefSeq" id="WP_194555897.1">
    <property type="nucleotide sequence ID" value="NZ_JADKMY010000001.1"/>
</dbReference>
<gene>
    <name evidence="1" type="primary">rsrA</name>
    <name evidence="1" type="ORF">IRY30_02965</name>
</gene>